<evidence type="ECO:0000256" key="5">
    <source>
        <dbReference type="ARBA" id="ARBA00022840"/>
    </source>
</evidence>
<dbReference type="KEGG" id="tbv:H9L17_01015"/>
<dbReference type="RefSeq" id="WP_187570545.1">
    <property type="nucleotide sequence ID" value="NZ_CP060711.1"/>
</dbReference>
<dbReference type="Pfam" id="PF00580">
    <property type="entry name" value="UvrD-helicase"/>
    <property type="match status" value="1"/>
</dbReference>
<feature type="binding site" evidence="10">
    <location>
        <begin position="219"/>
        <end position="226"/>
    </location>
    <ligand>
        <name>ATP</name>
        <dbReference type="ChEBI" id="CHEBI:30616"/>
    </ligand>
</feature>
<dbReference type="EC" id="5.6.2.4" evidence="8"/>
<evidence type="ECO:0000256" key="9">
    <source>
        <dbReference type="ARBA" id="ARBA00048988"/>
    </source>
</evidence>
<feature type="domain" description="UvrD-like helicase C-terminal" evidence="12">
    <location>
        <begin position="501"/>
        <end position="779"/>
    </location>
</feature>
<dbReference type="GO" id="GO:0043138">
    <property type="term" value="F:3'-5' DNA helicase activity"/>
    <property type="evidence" value="ECO:0007669"/>
    <property type="project" value="UniProtKB-EC"/>
</dbReference>
<dbReference type="InterPro" id="IPR027417">
    <property type="entry name" value="P-loop_NTPase"/>
</dbReference>
<dbReference type="Pfam" id="PF13361">
    <property type="entry name" value="UvrD_C"/>
    <property type="match status" value="2"/>
</dbReference>
<name>A0A7G9QTX1_9GAMM</name>
<dbReference type="GO" id="GO:0000725">
    <property type="term" value="P:recombinational repair"/>
    <property type="evidence" value="ECO:0007669"/>
    <property type="project" value="TreeGrafter"/>
</dbReference>
<dbReference type="AlphaFoldDB" id="A0A7G9QTX1"/>
<dbReference type="InterPro" id="IPR000212">
    <property type="entry name" value="DNA_helicase_UvrD/REP"/>
</dbReference>
<dbReference type="InterPro" id="IPR014017">
    <property type="entry name" value="DNA_helicase_UvrD-like_C"/>
</dbReference>
<dbReference type="GO" id="GO:0005524">
    <property type="term" value="F:ATP binding"/>
    <property type="evidence" value="ECO:0007669"/>
    <property type="project" value="UniProtKB-UniRule"/>
</dbReference>
<protein>
    <recommendedName>
        <fullName evidence="8">DNA 3'-5' helicase</fullName>
        <ecNumber evidence="8">5.6.2.4</ecNumber>
    </recommendedName>
</protein>
<dbReference type="PROSITE" id="PS51217">
    <property type="entry name" value="UVRD_HELICASE_CTER"/>
    <property type="match status" value="1"/>
</dbReference>
<evidence type="ECO:0000313" key="14">
    <source>
        <dbReference type="Proteomes" id="UP000515977"/>
    </source>
</evidence>
<dbReference type="GO" id="GO:0003677">
    <property type="term" value="F:DNA binding"/>
    <property type="evidence" value="ECO:0007669"/>
    <property type="project" value="InterPro"/>
</dbReference>
<keyword evidence="5 10" id="KW-0067">ATP-binding</keyword>
<dbReference type="PANTHER" id="PTHR11070">
    <property type="entry name" value="UVRD / RECB / PCRA DNA HELICASE FAMILY MEMBER"/>
    <property type="match status" value="1"/>
</dbReference>
<dbReference type="SUPFAM" id="SSF52540">
    <property type="entry name" value="P-loop containing nucleoside triphosphate hydrolases"/>
    <property type="match status" value="1"/>
</dbReference>
<evidence type="ECO:0000256" key="3">
    <source>
        <dbReference type="ARBA" id="ARBA00022801"/>
    </source>
</evidence>
<reference evidence="13 14" key="1">
    <citation type="submission" date="2020-08" db="EMBL/GenBank/DDBJ databases">
        <title>Genome sequence of Thermomonas brevis KACC 16975T.</title>
        <authorList>
            <person name="Hyun D.-W."/>
            <person name="Bae J.-W."/>
        </authorList>
    </citation>
    <scope>NUCLEOTIDE SEQUENCE [LARGE SCALE GENOMIC DNA]</scope>
    <source>
        <strain evidence="13 14">KACC 16975</strain>
    </source>
</reference>
<evidence type="ECO:0000256" key="1">
    <source>
        <dbReference type="ARBA" id="ARBA00009922"/>
    </source>
</evidence>
<dbReference type="InterPro" id="IPR038726">
    <property type="entry name" value="PDDEXK_AddAB-type"/>
</dbReference>
<comment type="catalytic activity">
    <reaction evidence="7">
        <text>Couples ATP hydrolysis with the unwinding of duplex DNA by translocating in the 3'-5' direction.</text>
        <dbReference type="EC" id="5.6.2.4"/>
    </reaction>
</comment>
<evidence type="ECO:0000256" key="4">
    <source>
        <dbReference type="ARBA" id="ARBA00022806"/>
    </source>
</evidence>
<keyword evidence="2 10" id="KW-0547">Nucleotide-binding</keyword>
<evidence type="ECO:0000259" key="11">
    <source>
        <dbReference type="PROSITE" id="PS51198"/>
    </source>
</evidence>
<comment type="similarity">
    <text evidence="1">Belongs to the helicase family. UvrD subfamily.</text>
</comment>
<evidence type="ECO:0000256" key="10">
    <source>
        <dbReference type="PROSITE-ProRule" id="PRU00560"/>
    </source>
</evidence>
<dbReference type="PANTHER" id="PTHR11070:SF55">
    <property type="entry name" value="DNA 3'-5' HELICASE"/>
    <property type="match status" value="1"/>
</dbReference>
<keyword evidence="14" id="KW-1185">Reference proteome</keyword>
<dbReference type="CDD" id="cd17932">
    <property type="entry name" value="DEXQc_UvrD"/>
    <property type="match status" value="1"/>
</dbReference>
<dbReference type="Gene3D" id="3.40.50.300">
    <property type="entry name" value="P-loop containing nucleotide triphosphate hydrolases"/>
    <property type="match status" value="3"/>
</dbReference>
<dbReference type="GO" id="GO:0005829">
    <property type="term" value="C:cytosol"/>
    <property type="evidence" value="ECO:0007669"/>
    <property type="project" value="TreeGrafter"/>
</dbReference>
<keyword evidence="6" id="KW-0413">Isomerase</keyword>
<organism evidence="13 14">
    <name type="scientific">Thermomonas brevis</name>
    <dbReference type="NCBI Taxonomy" id="215691"/>
    <lineage>
        <taxon>Bacteria</taxon>
        <taxon>Pseudomonadati</taxon>
        <taxon>Pseudomonadota</taxon>
        <taxon>Gammaproteobacteria</taxon>
        <taxon>Lysobacterales</taxon>
        <taxon>Lysobacteraceae</taxon>
        <taxon>Thermomonas</taxon>
    </lineage>
</organism>
<dbReference type="InterPro" id="IPR014016">
    <property type="entry name" value="UvrD-like_ATP-bd"/>
</dbReference>
<dbReference type="InterPro" id="IPR010359">
    <property type="entry name" value="IrrE_HExxH"/>
</dbReference>
<proteinExistence type="inferred from homology"/>
<sequence>MDATEAARREAERIHGMAVEAGGDPWSPLIFVKQEAARRDLDVYALSPGDSQLKGGRAAFDSQAGIILYEDTGSDFDRAFLVAHELGHVVLEGGVHDAVAEQVEPDRSVEDAPVGIERVLDYGARERREIRMDLFARELLLPRSTARRLHVIDGLSSEDIATRLGAPPAVVQQQLLDALLLPPQEAAKDSTAAPVAALAPDQTQMAAAAHRDSPYQLQAGPGTGKTRTLVRRIESLLSDGVDPTSILVLTFSNKAANELSERLAASNPIATAAMWIGTFHAFGLDVIRRFHDKLGLPPDPRLIDRSEAIELLEDELPRLPLRHYRNLWDPTLDLSDMLHAISRAKDEVLDAAAYRALAQTMADRAGSDAAAAVRAEKCLEVALLFESYERTMAAGHLVDFGDLVARPVRLVESDGEAREALKARHRHVLVDEYQDVNRASVRLLKAIAGDGRNLWVVGDARQSIYRFRGSSATNMARFANDFPGAVVRQLGINYRSVQEVVDVFTAFSRAMAASSGAIPLQLTANRDAMNASPEWRVVGSTEDEISAVAAAIQELHESGTPYSRQALLCASNARLSEIAEGLEARGIPVLHLGSIFERPEIKDLLALLSMLTDPHAVGLVRAATMPAYEMPLQDAMRIIERLRESRAETLDWLLFETQVPDLSAEGRSALARLAALFAGLSPKANPWAILATWVIDGLGLAKALHLAGDSQSRMKGLALWQFLNFCRRQPGGAGIPSVRLLDRIRRLVLLTEDRGLRQLPSVAEGIDAVRLMTIHASKGLEFDVVHIPGMVTSGLPRNNMAPRCVPPDGLIHGSDGMTGLEAAKAGHDEEEECLFFVALSRARDRLFLYASSVQSDGKKRNPSKFMPAIEHLLARPAQPPLSDAPPCPGSSIRIDWEEKPVWTDSQINLFERCPRRFLYTHVLKLGGRRTETAFMKMHNVVSDVFDWLKTTHATTSPSETELFTRFDEAWQAKGATDHGYAEDYRRIGRRLVDVLVESRSSGVRAAVTPISLGWAEGEIVVVPDSVSHGDQGHVRVGRVKTGKPRSNAFDDIEYTILHLAAVQTYGMQAQVEVTYLTSETTEPMTLTARKLETRRNKLQDIVRGARLGEFEAKAEARSCPRCPHFFVCGELPAGALSIGNGDSPFRF</sequence>
<evidence type="ECO:0000256" key="6">
    <source>
        <dbReference type="ARBA" id="ARBA00023235"/>
    </source>
</evidence>
<accession>A0A7G9QTX1</accession>
<dbReference type="Gene3D" id="1.10.486.10">
    <property type="entry name" value="PCRA, domain 4"/>
    <property type="match status" value="1"/>
</dbReference>
<dbReference type="GO" id="GO:0016787">
    <property type="term" value="F:hydrolase activity"/>
    <property type="evidence" value="ECO:0007669"/>
    <property type="project" value="UniProtKB-UniRule"/>
</dbReference>
<evidence type="ECO:0000256" key="8">
    <source>
        <dbReference type="ARBA" id="ARBA00034808"/>
    </source>
</evidence>
<dbReference type="EMBL" id="CP060711">
    <property type="protein sequence ID" value="QNN46796.1"/>
    <property type="molecule type" value="Genomic_DNA"/>
</dbReference>
<dbReference type="PROSITE" id="PS51198">
    <property type="entry name" value="UVRD_HELICASE_ATP_BIND"/>
    <property type="match status" value="1"/>
</dbReference>
<evidence type="ECO:0000259" key="12">
    <source>
        <dbReference type="PROSITE" id="PS51217"/>
    </source>
</evidence>
<feature type="domain" description="UvrD-like helicase ATP-binding" evidence="11">
    <location>
        <begin position="198"/>
        <end position="497"/>
    </location>
</feature>
<dbReference type="Pfam" id="PF06114">
    <property type="entry name" value="Peptidase_M78"/>
    <property type="match status" value="1"/>
</dbReference>
<dbReference type="GO" id="GO:0033202">
    <property type="term" value="C:DNA helicase complex"/>
    <property type="evidence" value="ECO:0007669"/>
    <property type="project" value="TreeGrafter"/>
</dbReference>
<evidence type="ECO:0000256" key="7">
    <source>
        <dbReference type="ARBA" id="ARBA00034617"/>
    </source>
</evidence>
<dbReference type="Gene3D" id="1.10.10.160">
    <property type="match status" value="1"/>
</dbReference>
<dbReference type="Proteomes" id="UP000515977">
    <property type="component" value="Chromosome"/>
</dbReference>
<dbReference type="InterPro" id="IPR013986">
    <property type="entry name" value="DExx_box_DNA_helicase_dom_sf"/>
</dbReference>
<evidence type="ECO:0000256" key="2">
    <source>
        <dbReference type="ARBA" id="ARBA00022741"/>
    </source>
</evidence>
<evidence type="ECO:0000313" key="13">
    <source>
        <dbReference type="EMBL" id="QNN46796.1"/>
    </source>
</evidence>
<keyword evidence="4 10" id="KW-0347">Helicase</keyword>
<dbReference type="Pfam" id="PF12705">
    <property type="entry name" value="PDDEXK_1"/>
    <property type="match status" value="1"/>
</dbReference>
<comment type="catalytic activity">
    <reaction evidence="9">
        <text>ATP + H2O = ADP + phosphate + H(+)</text>
        <dbReference type="Rhea" id="RHEA:13065"/>
        <dbReference type="ChEBI" id="CHEBI:15377"/>
        <dbReference type="ChEBI" id="CHEBI:15378"/>
        <dbReference type="ChEBI" id="CHEBI:30616"/>
        <dbReference type="ChEBI" id="CHEBI:43474"/>
        <dbReference type="ChEBI" id="CHEBI:456216"/>
        <dbReference type="EC" id="5.6.2.4"/>
    </reaction>
</comment>
<keyword evidence="3 10" id="KW-0378">Hydrolase</keyword>
<gene>
    <name evidence="13" type="ORF">H9L17_01015</name>
</gene>